<dbReference type="GO" id="GO:0005737">
    <property type="term" value="C:cytoplasm"/>
    <property type="evidence" value="ECO:0007669"/>
    <property type="project" value="UniProtKB-SubCell"/>
</dbReference>
<dbReference type="GO" id="GO:0035556">
    <property type="term" value="P:intracellular signal transduction"/>
    <property type="evidence" value="ECO:0007669"/>
    <property type="project" value="TreeGrafter"/>
</dbReference>
<dbReference type="InterPro" id="IPR011009">
    <property type="entry name" value="Kinase-like_dom_sf"/>
</dbReference>
<dbReference type="EMBL" id="JADCNL010000001">
    <property type="protein sequence ID" value="KAG0496494.1"/>
    <property type="molecule type" value="Genomic_DNA"/>
</dbReference>
<name>A0A835VDB5_VANPL</name>
<dbReference type="Gene3D" id="3.30.200.20">
    <property type="entry name" value="Phosphorylase Kinase, domain 1"/>
    <property type="match status" value="1"/>
</dbReference>
<organism evidence="15 16">
    <name type="scientific">Vanilla planifolia</name>
    <name type="common">Vanilla</name>
    <dbReference type="NCBI Taxonomy" id="51239"/>
    <lineage>
        <taxon>Eukaryota</taxon>
        <taxon>Viridiplantae</taxon>
        <taxon>Streptophyta</taxon>
        <taxon>Embryophyta</taxon>
        <taxon>Tracheophyta</taxon>
        <taxon>Spermatophyta</taxon>
        <taxon>Magnoliopsida</taxon>
        <taxon>Liliopsida</taxon>
        <taxon>Asparagales</taxon>
        <taxon>Orchidaceae</taxon>
        <taxon>Vanilloideae</taxon>
        <taxon>Vanilleae</taxon>
        <taxon>Vanilla</taxon>
    </lineage>
</organism>
<evidence type="ECO:0000256" key="10">
    <source>
        <dbReference type="ARBA" id="ARBA00022840"/>
    </source>
</evidence>
<evidence type="ECO:0000259" key="14">
    <source>
        <dbReference type="PROSITE" id="PS50011"/>
    </source>
</evidence>
<dbReference type="SUPFAM" id="SSF56112">
    <property type="entry name" value="Protein kinase-like (PK-like)"/>
    <property type="match status" value="1"/>
</dbReference>
<keyword evidence="7" id="KW-0808">Transferase</keyword>
<evidence type="ECO:0000256" key="12">
    <source>
        <dbReference type="ARBA" id="ARBA00048679"/>
    </source>
</evidence>
<dbReference type="GO" id="GO:0005524">
    <property type="term" value="F:ATP binding"/>
    <property type="evidence" value="ECO:0007669"/>
    <property type="project" value="UniProtKB-KW"/>
</dbReference>
<feature type="compositionally biased region" description="Polar residues" evidence="13">
    <location>
        <begin position="115"/>
        <end position="127"/>
    </location>
</feature>
<dbReference type="OrthoDB" id="1903502at2759"/>
<evidence type="ECO:0000256" key="8">
    <source>
        <dbReference type="ARBA" id="ARBA00022741"/>
    </source>
</evidence>
<keyword evidence="6" id="KW-0723">Serine/threonine-protein kinase</keyword>
<dbReference type="PROSITE" id="PS50011">
    <property type="entry name" value="PROTEIN_KINASE_DOM"/>
    <property type="match status" value="1"/>
</dbReference>
<evidence type="ECO:0000313" key="15">
    <source>
        <dbReference type="EMBL" id="KAG0496494.1"/>
    </source>
</evidence>
<dbReference type="SMART" id="SM00220">
    <property type="entry name" value="S_TKc"/>
    <property type="match status" value="1"/>
</dbReference>
<evidence type="ECO:0000256" key="3">
    <source>
        <dbReference type="ARBA" id="ARBA00012513"/>
    </source>
</evidence>
<evidence type="ECO:0000256" key="7">
    <source>
        <dbReference type="ARBA" id="ARBA00022679"/>
    </source>
</evidence>
<dbReference type="PANTHER" id="PTHR24419:SF18">
    <property type="entry name" value="SERINE_THREONINE-PROTEIN KINASE HASPIN"/>
    <property type="match status" value="1"/>
</dbReference>
<keyword evidence="8" id="KW-0547">Nucleotide-binding</keyword>
<proteinExistence type="predicted"/>
<gene>
    <name evidence="15" type="ORF">HPP92_001185</name>
</gene>
<evidence type="ECO:0000256" key="2">
    <source>
        <dbReference type="ARBA" id="ARBA00004496"/>
    </source>
</evidence>
<comment type="caution">
    <text evidence="15">The sequence shown here is derived from an EMBL/GenBank/DDBJ whole genome shotgun (WGS) entry which is preliminary data.</text>
</comment>
<evidence type="ECO:0000256" key="9">
    <source>
        <dbReference type="ARBA" id="ARBA00022777"/>
    </source>
</evidence>
<accession>A0A835VDB5</accession>
<keyword evidence="16" id="KW-1185">Reference proteome</keyword>
<dbReference type="GO" id="GO:0072354">
    <property type="term" value="F:histone H3T3 kinase activity"/>
    <property type="evidence" value="ECO:0007669"/>
    <property type="project" value="TreeGrafter"/>
</dbReference>
<keyword evidence="5" id="KW-0963">Cytoplasm</keyword>
<comment type="catalytic activity">
    <reaction evidence="12">
        <text>L-seryl-[protein] + ATP = O-phospho-L-seryl-[protein] + ADP + H(+)</text>
        <dbReference type="Rhea" id="RHEA:17989"/>
        <dbReference type="Rhea" id="RHEA-COMP:9863"/>
        <dbReference type="Rhea" id="RHEA-COMP:11604"/>
        <dbReference type="ChEBI" id="CHEBI:15378"/>
        <dbReference type="ChEBI" id="CHEBI:29999"/>
        <dbReference type="ChEBI" id="CHEBI:30616"/>
        <dbReference type="ChEBI" id="CHEBI:83421"/>
        <dbReference type="ChEBI" id="CHEBI:456216"/>
        <dbReference type="EC" id="2.7.11.1"/>
    </reaction>
</comment>
<dbReference type="AlphaFoldDB" id="A0A835VDB5"/>
<feature type="domain" description="Protein kinase" evidence="14">
    <location>
        <begin position="410"/>
        <end position="726"/>
    </location>
</feature>
<comment type="catalytic activity">
    <reaction evidence="11">
        <text>L-threonyl-[protein] + ATP = O-phospho-L-threonyl-[protein] + ADP + H(+)</text>
        <dbReference type="Rhea" id="RHEA:46608"/>
        <dbReference type="Rhea" id="RHEA-COMP:11060"/>
        <dbReference type="Rhea" id="RHEA-COMP:11605"/>
        <dbReference type="ChEBI" id="CHEBI:15378"/>
        <dbReference type="ChEBI" id="CHEBI:30013"/>
        <dbReference type="ChEBI" id="CHEBI:30616"/>
        <dbReference type="ChEBI" id="CHEBI:61977"/>
        <dbReference type="ChEBI" id="CHEBI:456216"/>
        <dbReference type="EC" id="2.7.11.1"/>
    </reaction>
</comment>
<dbReference type="EC" id="2.7.11.1" evidence="3"/>
<keyword evidence="10" id="KW-0067">ATP-binding</keyword>
<dbReference type="InterPro" id="IPR000719">
    <property type="entry name" value="Prot_kinase_dom"/>
</dbReference>
<dbReference type="PANTHER" id="PTHR24419">
    <property type="entry name" value="INTERLEUKIN-1 RECEPTOR-ASSOCIATED KINASE"/>
    <property type="match status" value="1"/>
</dbReference>
<dbReference type="GO" id="GO:0005694">
    <property type="term" value="C:chromosome"/>
    <property type="evidence" value="ECO:0007669"/>
    <property type="project" value="UniProtKB-SubCell"/>
</dbReference>
<sequence length="726" mass="81867">MSVSKDIEKKIQVPRVGNPHLDVPDVSSALEATECRGDGSSHSSSHVNSRKINVATQQAFSRTGVPLLHFPSGNGTDLAQLITRPEEERPSGSQNVSAYGRRRPQAEAKAKRNDSNPTRTLNCGTSKRTSWNRSLSIRGRESIVFAGNIDLRIKPKQRGWRKKLNQKSFEEQTYDFSKEKAYFEEVDAFELLEESPSPNKFSWKMGTDCNCIEHDLASILDRWRRLKLFALPGTSLPLSKIMESIPISSGHTNSIGSVKYGVACSLSQIRETPTSEISSLKDDRRAQNFTGKRPQSEVASNCAFNQRGFSSWSVNKNLIEELSADSTLSSFSALQINDEAITTDESKSAAALTNENTYMLEKVGFGREFVSFPPKSIDREYLTAFEQLLIVCQQDSPIKLSEAFFRYCDASHIIKLGEGTYGEAFRAGEMVCKVVPIDGDLMVNGEVQKKSEEVLEEVLLSLMLNSLRGQDECNENGNSCMSFIETKYCLVCEGAYDSNLIRAWEDWDVKNTSDNDHPRAFPEEQRYIVFVLADGGKDLENFILQNFDEARSLLLQVTAALAVAESACEFEHRDLHWGNILLLRNDAMTVNFTLEGKKIGVNTFGLMVTIIDFTLSRINTGEAILFFNLSADPELFKGNKGDVQSETYRKMKEVTGECWEESFPKTNVLWLMYLIDILDKKKAFKRTTKDERNLRSFKRRMNTYESAKDALHDPFFNDLVDYDICS</sequence>
<dbReference type="GO" id="GO:0005634">
    <property type="term" value="C:nucleus"/>
    <property type="evidence" value="ECO:0007669"/>
    <property type="project" value="TreeGrafter"/>
</dbReference>
<evidence type="ECO:0000256" key="6">
    <source>
        <dbReference type="ARBA" id="ARBA00022527"/>
    </source>
</evidence>
<evidence type="ECO:0000256" key="13">
    <source>
        <dbReference type="SAM" id="MobiDB-lite"/>
    </source>
</evidence>
<evidence type="ECO:0000256" key="4">
    <source>
        <dbReference type="ARBA" id="ARBA00022454"/>
    </source>
</evidence>
<comment type="subcellular location">
    <subcellularLocation>
        <location evidence="1">Chromosome</location>
    </subcellularLocation>
    <subcellularLocation>
        <location evidence="2">Cytoplasm</location>
    </subcellularLocation>
</comment>
<reference evidence="15 16" key="1">
    <citation type="journal article" date="2020" name="Nat. Food">
        <title>A phased Vanilla planifolia genome enables genetic improvement of flavour and production.</title>
        <authorList>
            <person name="Hasing T."/>
            <person name="Tang H."/>
            <person name="Brym M."/>
            <person name="Khazi F."/>
            <person name="Huang T."/>
            <person name="Chambers A.H."/>
        </authorList>
    </citation>
    <scope>NUCLEOTIDE SEQUENCE [LARGE SCALE GENOMIC DNA]</scope>
    <source>
        <tissue evidence="15">Leaf</tissue>
    </source>
</reference>
<dbReference type="Pfam" id="PF12330">
    <property type="entry name" value="Haspin_kinase"/>
    <property type="match status" value="1"/>
</dbReference>
<protein>
    <recommendedName>
        <fullName evidence="3">non-specific serine/threonine protein kinase</fullName>
        <ecNumber evidence="3">2.7.11.1</ecNumber>
    </recommendedName>
</protein>
<keyword evidence="4" id="KW-0158">Chromosome</keyword>
<feature type="region of interest" description="Disordered" evidence="13">
    <location>
        <begin position="83"/>
        <end position="127"/>
    </location>
</feature>
<dbReference type="SMART" id="SM01331">
    <property type="entry name" value="DUF3635"/>
    <property type="match status" value="1"/>
</dbReference>
<evidence type="ECO:0000256" key="1">
    <source>
        <dbReference type="ARBA" id="ARBA00004286"/>
    </source>
</evidence>
<dbReference type="InterPro" id="IPR024604">
    <property type="entry name" value="GSG2_C"/>
</dbReference>
<dbReference type="GO" id="GO:0000278">
    <property type="term" value="P:mitotic cell cycle"/>
    <property type="evidence" value="ECO:0007669"/>
    <property type="project" value="TreeGrafter"/>
</dbReference>
<evidence type="ECO:0000256" key="5">
    <source>
        <dbReference type="ARBA" id="ARBA00022490"/>
    </source>
</evidence>
<evidence type="ECO:0000313" key="16">
    <source>
        <dbReference type="Proteomes" id="UP000636800"/>
    </source>
</evidence>
<dbReference type="Gene3D" id="1.10.510.10">
    <property type="entry name" value="Transferase(Phosphotransferase) domain 1"/>
    <property type="match status" value="1"/>
</dbReference>
<dbReference type="FunFam" id="1.10.510.10:FF:000401">
    <property type="entry name" value="serine/threonine-protein kinase haspin"/>
    <property type="match status" value="1"/>
</dbReference>
<dbReference type="Proteomes" id="UP000636800">
    <property type="component" value="Chromosome 1"/>
</dbReference>
<feature type="compositionally biased region" description="Basic and acidic residues" evidence="13">
    <location>
        <begin position="104"/>
        <end position="114"/>
    </location>
</feature>
<evidence type="ECO:0000256" key="11">
    <source>
        <dbReference type="ARBA" id="ARBA00047899"/>
    </source>
</evidence>
<keyword evidence="9" id="KW-0418">Kinase</keyword>